<dbReference type="InterPro" id="IPR016181">
    <property type="entry name" value="Acyl_CoA_acyltransferase"/>
</dbReference>
<dbReference type="eggNOG" id="COG0456">
    <property type="taxonomic scope" value="Bacteria"/>
</dbReference>
<evidence type="ECO:0000259" key="3">
    <source>
        <dbReference type="PROSITE" id="PS51186"/>
    </source>
</evidence>
<accession>A9D861</accession>
<dbReference type="RefSeq" id="WP_007199187.1">
    <property type="nucleotide sequence ID" value="NZ_CM002917.1"/>
</dbReference>
<dbReference type="STRING" id="411684.HPDFL43_17181"/>
<gene>
    <name evidence="4" type="ORF">HPDFL43_17181</name>
</gene>
<evidence type="ECO:0000313" key="5">
    <source>
        <dbReference type="Proteomes" id="UP000004291"/>
    </source>
</evidence>
<dbReference type="HOGENOM" id="CLU_013985_32_0_5"/>
<dbReference type="InterPro" id="IPR000182">
    <property type="entry name" value="GNAT_dom"/>
</dbReference>
<dbReference type="AlphaFoldDB" id="A9D861"/>
<comment type="caution">
    <text evidence="4">The sequence shown here is derived from an EMBL/GenBank/DDBJ whole genome shotgun (WGS) entry which is preliminary data.</text>
</comment>
<keyword evidence="5" id="KW-1185">Reference proteome</keyword>
<reference evidence="4 5" key="1">
    <citation type="submission" date="2007-10" db="EMBL/GenBank/DDBJ databases">
        <authorList>
            <person name="Wagner-Dobler I."/>
            <person name="Ferriera S."/>
            <person name="Johnson J."/>
            <person name="Kravitz S."/>
            <person name="Beeson K."/>
            <person name="Sutton G."/>
            <person name="Rogers Y.-H."/>
            <person name="Friedman R."/>
            <person name="Frazier M."/>
            <person name="Venter J.C."/>
        </authorList>
    </citation>
    <scope>NUCLEOTIDE SEQUENCE [LARGE SCALE GENOMIC DNA]</scope>
    <source>
        <strain evidence="4 5">DFL-43</strain>
    </source>
</reference>
<dbReference type="OrthoDB" id="9805924at2"/>
<protein>
    <submittedName>
        <fullName evidence="4">Acetyltransferase</fullName>
    </submittedName>
</protein>
<evidence type="ECO:0000256" key="2">
    <source>
        <dbReference type="ARBA" id="ARBA00023315"/>
    </source>
</evidence>
<dbReference type="GO" id="GO:0008080">
    <property type="term" value="F:N-acetyltransferase activity"/>
    <property type="evidence" value="ECO:0007669"/>
    <property type="project" value="TreeGrafter"/>
</dbReference>
<reference evidence="4 5" key="2">
    <citation type="submission" date="2012-06" db="EMBL/GenBank/DDBJ databases">
        <authorList>
            <person name="Fiebig A."/>
        </authorList>
    </citation>
    <scope>NUCLEOTIDE SEQUENCE [LARGE SCALE GENOMIC DNA]</scope>
    <source>
        <strain evidence="4 5">DFL-43</strain>
    </source>
</reference>
<proteinExistence type="predicted"/>
<name>A9D861_HOEPD</name>
<dbReference type="CDD" id="cd04301">
    <property type="entry name" value="NAT_SF"/>
    <property type="match status" value="1"/>
</dbReference>
<keyword evidence="2" id="KW-0012">Acyltransferase</keyword>
<dbReference type="Pfam" id="PF00583">
    <property type="entry name" value="Acetyltransf_1"/>
    <property type="match status" value="1"/>
</dbReference>
<organism evidence="4 5">
    <name type="scientific">Hoeflea phototrophica (strain DSM 17068 / NCIMB 14078 / DFL-43)</name>
    <dbReference type="NCBI Taxonomy" id="411684"/>
    <lineage>
        <taxon>Bacteria</taxon>
        <taxon>Pseudomonadati</taxon>
        <taxon>Pseudomonadota</taxon>
        <taxon>Alphaproteobacteria</taxon>
        <taxon>Hyphomicrobiales</taxon>
        <taxon>Rhizobiaceae</taxon>
        <taxon>Hoeflea</taxon>
    </lineage>
</organism>
<dbReference type="InterPro" id="IPR051016">
    <property type="entry name" value="Diverse_Substrate_AcTransf"/>
</dbReference>
<dbReference type="EMBL" id="ABIA03000004">
    <property type="protein sequence ID" value="EDQ33230.1"/>
    <property type="molecule type" value="Genomic_DNA"/>
</dbReference>
<evidence type="ECO:0000313" key="4">
    <source>
        <dbReference type="EMBL" id="EDQ33230.1"/>
    </source>
</evidence>
<dbReference type="PANTHER" id="PTHR10545">
    <property type="entry name" value="DIAMINE N-ACETYLTRANSFERASE"/>
    <property type="match status" value="1"/>
</dbReference>
<dbReference type="Gene3D" id="3.40.630.30">
    <property type="match status" value="1"/>
</dbReference>
<evidence type="ECO:0000256" key="1">
    <source>
        <dbReference type="ARBA" id="ARBA00022679"/>
    </source>
</evidence>
<feature type="domain" description="N-acetyltransferase" evidence="3">
    <location>
        <begin position="6"/>
        <end position="155"/>
    </location>
</feature>
<keyword evidence="1 4" id="KW-0808">Transferase</keyword>
<dbReference type="SUPFAM" id="SSF55729">
    <property type="entry name" value="Acyl-CoA N-acyltransferases (Nat)"/>
    <property type="match status" value="1"/>
</dbReference>
<sequence>MGGSKVEIRPIAASDRDHWRKLWTGYLEFYESSVPEEVYETTFGRILGEHVEGENSFYEPRGLLALVDGEPVGLVHYFYHRHCWRLEHVCYLQDLYAAPEARGTGVGRALIEAVYAAADRDGCPNVYWMTQEFNTTARKLYDRIATLTPFVKYSR</sequence>
<dbReference type="Proteomes" id="UP000004291">
    <property type="component" value="Chromosome"/>
</dbReference>
<dbReference type="PANTHER" id="PTHR10545:SF42">
    <property type="entry name" value="ACETYLTRANSFERASE"/>
    <property type="match status" value="1"/>
</dbReference>
<dbReference type="PROSITE" id="PS51186">
    <property type="entry name" value="GNAT"/>
    <property type="match status" value="1"/>
</dbReference>